<feature type="transmembrane region" description="Helical" evidence="1">
    <location>
        <begin position="21"/>
        <end position="46"/>
    </location>
</feature>
<protein>
    <submittedName>
        <fullName evidence="2">Uncharacterized protein LOC100180589</fullName>
    </submittedName>
</protein>
<keyword evidence="1" id="KW-0472">Membrane</keyword>
<feature type="transmembrane region" description="Helical" evidence="1">
    <location>
        <begin position="202"/>
        <end position="222"/>
    </location>
</feature>
<feature type="transmembrane region" description="Helical" evidence="1">
    <location>
        <begin position="99"/>
        <end position="123"/>
    </location>
</feature>
<keyword evidence="1" id="KW-0812">Transmembrane</keyword>
<accession>A0A6F9DHB2</accession>
<evidence type="ECO:0000256" key="1">
    <source>
        <dbReference type="SAM" id="Phobius"/>
    </source>
</evidence>
<dbReference type="AlphaFoldDB" id="A0A6F9DHB2"/>
<dbReference type="EMBL" id="LR786729">
    <property type="protein sequence ID" value="CAB3262579.1"/>
    <property type="molecule type" value="mRNA"/>
</dbReference>
<gene>
    <name evidence="2" type="primary">LOC100180589</name>
</gene>
<name>A0A6F9DHB2_9ASCI</name>
<organism evidence="2">
    <name type="scientific">Phallusia mammillata</name>
    <dbReference type="NCBI Taxonomy" id="59560"/>
    <lineage>
        <taxon>Eukaryota</taxon>
        <taxon>Metazoa</taxon>
        <taxon>Chordata</taxon>
        <taxon>Tunicata</taxon>
        <taxon>Ascidiacea</taxon>
        <taxon>Phlebobranchia</taxon>
        <taxon>Ascidiidae</taxon>
        <taxon>Phallusia</taxon>
    </lineage>
</organism>
<evidence type="ECO:0000313" key="2">
    <source>
        <dbReference type="EMBL" id="CAB3262579.1"/>
    </source>
</evidence>
<sequence length="310" mass="34913">MKCKPTYFLFCFHPKFDTGTWSIAVSFATAVIFSAIFTMALSYSAPNCFCPEVWQHLNVLPTEFKVIYVFIILFLLAVVASSILAIYGTFKAQHSKLSYYVILMIITELGTIGASIFAFIQIARFEEYLLFDNETYWNMAKMFLKADLVTQLENVMETVTVLMKSTLGFDMGEALNLDTLMDATLKEEVLVVLGGMKMMMKVSAILLIIGINTLFITSILVVGSHYRRLKEGILRTYTGVPGLVIHKAVLTNSARSTASDTLSDDWSGTPLRKLQQMKSKDYSSSTRSSRRLYNVEKLSVEEKFPKGDFL</sequence>
<feature type="transmembrane region" description="Helical" evidence="1">
    <location>
        <begin position="66"/>
        <end position="87"/>
    </location>
</feature>
<proteinExistence type="evidence at transcript level"/>
<reference evidence="2" key="1">
    <citation type="submission" date="2020-04" db="EMBL/GenBank/DDBJ databases">
        <authorList>
            <person name="Neveu A P."/>
        </authorList>
    </citation>
    <scope>NUCLEOTIDE SEQUENCE</scope>
    <source>
        <tissue evidence="2">Whole embryo</tissue>
    </source>
</reference>
<keyword evidence="1" id="KW-1133">Transmembrane helix</keyword>